<evidence type="ECO:0000256" key="5">
    <source>
        <dbReference type="ARBA" id="ARBA00023001"/>
    </source>
</evidence>
<accession>A0A2P6PQ07</accession>
<evidence type="ECO:0000256" key="2">
    <source>
        <dbReference type="ARBA" id="ARBA00007072"/>
    </source>
</evidence>
<dbReference type="InterPro" id="IPR012341">
    <property type="entry name" value="6hp_glycosidase-like_sf"/>
</dbReference>
<dbReference type="Gramene" id="PRQ24017">
    <property type="protein sequence ID" value="PRQ24017"/>
    <property type="gene ID" value="RchiOBHm_Chr6g0267761"/>
</dbReference>
<sequence length="73" mass="8519">MAFTTTMLAWSVIEFGDSMPPNEHRNALVALRWGTDYLLKTVSQPNRIFVLVSLFIYWVVGCGWFFRFCGWHS</sequence>
<keyword evidence="6" id="KW-0119">Carbohydrate metabolism</keyword>
<keyword evidence="12" id="KW-1185">Reference proteome</keyword>
<dbReference type="InterPro" id="IPR008928">
    <property type="entry name" value="6-hairpin_glycosidase_sf"/>
</dbReference>
<keyword evidence="4 11" id="KW-0378">Hydrolase</keyword>
<dbReference type="EMBL" id="PDCK01000044">
    <property type="protein sequence ID" value="PRQ24017.1"/>
    <property type="molecule type" value="Genomic_DNA"/>
</dbReference>
<keyword evidence="9" id="KW-0812">Transmembrane</keyword>
<evidence type="ECO:0000256" key="7">
    <source>
        <dbReference type="ARBA" id="ARBA00023295"/>
    </source>
</evidence>
<dbReference type="InterPro" id="IPR001701">
    <property type="entry name" value="Glyco_hydro_9"/>
</dbReference>
<comment type="caution">
    <text evidence="11">The sequence shown here is derived from an EMBL/GenBank/DDBJ whole genome shotgun (WGS) entry which is preliminary data.</text>
</comment>
<evidence type="ECO:0000313" key="12">
    <source>
        <dbReference type="Proteomes" id="UP000238479"/>
    </source>
</evidence>
<keyword evidence="8" id="KW-0624">Polysaccharide degradation</keyword>
<dbReference type="Proteomes" id="UP000238479">
    <property type="component" value="Chromosome 6"/>
</dbReference>
<evidence type="ECO:0000259" key="10">
    <source>
        <dbReference type="Pfam" id="PF00759"/>
    </source>
</evidence>
<dbReference type="AlphaFoldDB" id="A0A2P6PQ07"/>
<keyword evidence="9" id="KW-0472">Membrane</keyword>
<dbReference type="GO" id="GO:0030245">
    <property type="term" value="P:cellulose catabolic process"/>
    <property type="evidence" value="ECO:0007669"/>
    <property type="project" value="UniProtKB-KW"/>
</dbReference>
<gene>
    <name evidence="11" type="ORF">RchiOBHm_Chr6g0267761</name>
</gene>
<evidence type="ECO:0000256" key="6">
    <source>
        <dbReference type="ARBA" id="ARBA00023277"/>
    </source>
</evidence>
<comment type="similarity">
    <text evidence="2">Belongs to the glycosyl hydrolase 9 (cellulase E) family.</text>
</comment>
<evidence type="ECO:0000256" key="8">
    <source>
        <dbReference type="ARBA" id="ARBA00023326"/>
    </source>
</evidence>
<evidence type="ECO:0000313" key="11">
    <source>
        <dbReference type="EMBL" id="PRQ24017.1"/>
    </source>
</evidence>
<evidence type="ECO:0000256" key="4">
    <source>
        <dbReference type="ARBA" id="ARBA00022801"/>
    </source>
</evidence>
<proteinExistence type="inferred from homology"/>
<feature type="transmembrane region" description="Helical" evidence="9">
    <location>
        <begin position="48"/>
        <end position="66"/>
    </location>
</feature>
<keyword evidence="9" id="KW-1133">Transmembrane helix</keyword>
<keyword evidence="7 11" id="KW-0326">Glycosidase</keyword>
<dbReference type="Gene3D" id="1.50.10.10">
    <property type="match status" value="1"/>
</dbReference>
<evidence type="ECO:0000256" key="1">
    <source>
        <dbReference type="ARBA" id="ARBA00000966"/>
    </source>
</evidence>
<comment type="catalytic activity">
    <reaction evidence="1">
        <text>Endohydrolysis of (1-&gt;4)-beta-D-glucosidic linkages in cellulose, lichenin and cereal beta-D-glucans.</text>
        <dbReference type="EC" id="3.2.1.4"/>
    </reaction>
</comment>
<reference evidence="11 12" key="1">
    <citation type="journal article" date="2018" name="Nat. Genet.">
        <title>The Rosa genome provides new insights in the design of modern roses.</title>
        <authorList>
            <person name="Bendahmane M."/>
        </authorList>
    </citation>
    <scope>NUCLEOTIDE SEQUENCE [LARGE SCALE GENOMIC DNA]</scope>
    <source>
        <strain evidence="12">cv. Old Blush</strain>
    </source>
</reference>
<dbReference type="EC" id="3.2.1.4" evidence="3"/>
<protein>
    <recommendedName>
        <fullName evidence="3">cellulase</fullName>
        <ecNumber evidence="3">3.2.1.4</ecNumber>
    </recommendedName>
</protein>
<name>A0A2P6PQ07_ROSCH</name>
<evidence type="ECO:0000256" key="9">
    <source>
        <dbReference type="SAM" id="Phobius"/>
    </source>
</evidence>
<dbReference type="Pfam" id="PF00759">
    <property type="entry name" value="Glyco_hydro_9"/>
    <property type="match status" value="1"/>
</dbReference>
<feature type="domain" description="Glycoside hydrolase family 9" evidence="10">
    <location>
        <begin position="1"/>
        <end position="53"/>
    </location>
</feature>
<keyword evidence="5" id="KW-0136">Cellulose degradation</keyword>
<organism evidence="11 12">
    <name type="scientific">Rosa chinensis</name>
    <name type="common">China rose</name>
    <dbReference type="NCBI Taxonomy" id="74649"/>
    <lineage>
        <taxon>Eukaryota</taxon>
        <taxon>Viridiplantae</taxon>
        <taxon>Streptophyta</taxon>
        <taxon>Embryophyta</taxon>
        <taxon>Tracheophyta</taxon>
        <taxon>Spermatophyta</taxon>
        <taxon>Magnoliopsida</taxon>
        <taxon>eudicotyledons</taxon>
        <taxon>Gunneridae</taxon>
        <taxon>Pentapetalae</taxon>
        <taxon>rosids</taxon>
        <taxon>fabids</taxon>
        <taxon>Rosales</taxon>
        <taxon>Rosaceae</taxon>
        <taxon>Rosoideae</taxon>
        <taxon>Rosoideae incertae sedis</taxon>
        <taxon>Rosa</taxon>
    </lineage>
</organism>
<dbReference type="GO" id="GO:0008810">
    <property type="term" value="F:cellulase activity"/>
    <property type="evidence" value="ECO:0007669"/>
    <property type="project" value="UniProtKB-EC"/>
</dbReference>
<evidence type="ECO:0000256" key="3">
    <source>
        <dbReference type="ARBA" id="ARBA00012601"/>
    </source>
</evidence>
<dbReference type="STRING" id="74649.A0A2P6PQ07"/>
<dbReference type="SUPFAM" id="SSF48208">
    <property type="entry name" value="Six-hairpin glycosidases"/>
    <property type="match status" value="1"/>
</dbReference>
<dbReference type="PANTHER" id="PTHR22298">
    <property type="entry name" value="ENDO-1,4-BETA-GLUCANASE"/>
    <property type="match status" value="1"/>
</dbReference>